<dbReference type="Proteomes" id="UP001595953">
    <property type="component" value="Unassembled WGS sequence"/>
</dbReference>
<proteinExistence type="inferred from homology"/>
<evidence type="ECO:0000256" key="5">
    <source>
        <dbReference type="PIRNR" id="PIRNR038471"/>
    </source>
</evidence>
<evidence type="ECO:0000256" key="2">
    <source>
        <dbReference type="ARBA" id="ARBA00013855"/>
    </source>
</evidence>
<keyword evidence="3 5" id="KW-0133">Cell shape</keyword>
<dbReference type="InterPro" id="IPR007221">
    <property type="entry name" value="MreC"/>
</dbReference>
<organism evidence="7 8">
    <name type="scientific">Geojedonia litorea</name>
    <dbReference type="NCBI Taxonomy" id="1268269"/>
    <lineage>
        <taxon>Bacteria</taxon>
        <taxon>Pseudomonadati</taxon>
        <taxon>Bacteroidota</taxon>
        <taxon>Flavobacteriia</taxon>
        <taxon>Flavobacteriales</taxon>
        <taxon>Flavobacteriaceae</taxon>
        <taxon>Geojedonia</taxon>
    </lineage>
</organism>
<protein>
    <recommendedName>
        <fullName evidence="2 5">Cell shape-determining protein MreC</fullName>
    </recommendedName>
    <alternativeName>
        <fullName evidence="4 5">Cell shape protein MreC</fullName>
    </alternativeName>
</protein>
<comment type="similarity">
    <text evidence="1 5">Belongs to the MreC family.</text>
</comment>
<name>A0ABV9N7F8_9FLAO</name>
<dbReference type="Gene3D" id="2.40.10.340">
    <property type="entry name" value="Rod shape-determining protein MreC, domain 1"/>
    <property type="match status" value="1"/>
</dbReference>
<evidence type="ECO:0000313" key="7">
    <source>
        <dbReference type="EMBL" id="MFC4723479.1"/>
    </source>
</evidence>
<feature type="domain" description="Rod shape-determining protein MreC beta-barrel core" evidence="6">
    <location>
        <begin position="109"/>
        <end position="257"/>
    </location>
</feature>
<gene>
    <name evidence="7" type="primary">mreC</name>
    <name evidence="7" type="ORF">ACFO5O_14175</name>
</gene>
<dbReference type="EMBL" id="JBHSGP010000014">
    <property type="protein sequence ID" value="MFC4723479.1"/>
    <property type="molecule type" value="Genomic_DNA"/>
</dbReference>
<accession>A0ABV9N7F8</accession>
<dbReference type="InterPro" id="IPR042175">
    <property type="entry name" value="Cell/Rod_MreC_2"/>
</dbReference>
<sequence length="273" mass="30567">MQQIVNFVIRNKTFLLFLLLFCVSLGLTIQSHSYHKSKFINSANFLSGGIYNTTSNIRAYFSLKKQNEVLIDENKRLKSILFNSDQHEVDNSALDSTIDFNFKFNSANVIKNSYAASKNYLTIDKGQNDSIVQDLGVITSKGIVGIIDKASSNYARILSILNTKSRINAQLKSTDHIGSLTWNAKSPEFVQLIDISKFAPVRKGDTIITGGQSSIFPKGILIGLIDSYTLDASGDTYTVNVKLFNDMTNIGHVYIIKNKDFNEIRSLQNQRDE</sequence>
<dbReference type="Pfam" id="PF04085">
    <property type="entry name" value="MreC"/>
    <property type="match status" value="1"/>
</dbReference>
<dbReference type="PANTHER" id="PTHR34138:SF1">
    <property type="entry name" value="CELL SHAPE-DETERMINING PROTEIN MREC"/>
    <property type="match status" value="1"/>
</dbReference>
<reference evidence="8" key="1">
    <citation type="journal article" date="2019" name="Int. J. Syst. Evol. Microbiol.">
        <title>The Global Catalogue of Microorganisms (GCM) 10K type strain sequencing project: providing services to taxonomists for standard genome sequencing and annotation.</title>
        <authorList>
            <consortium name="The Broad Institute Genomics Platform"/>
            <consortium name="The Broad Institute Genome Sequencing Center for Infectious Disease"/>
            <person name="Wu L."/>
            <person name="Ma J."/>
        </authorList>
    </citation>
    <scope>NUCLEOTIDE SEQUENCE [LARGE SCALE GENOMIC DNA]</scope>
    <source>
        <strain evidence="8">CCUG 63682</strain>
    </source>
</reference>
<dbReference type="InterPro" id="IPR055342">
    <property type="entry name" value="MreC_beta-barrel_core"/>
</dbReference>
<dbReference type="NCBIfam" id="NF010532">
    <property type="entry name" value="PRK13922.9-3"/>
    <property type="match status" value="1"/>
</dbReference>
<comment type="caution">
    <text evidence="7">The sequence shown here is derived from an EMBL/GenBank/DDBJ whole genome shotgun (WGS) entry which is preliminary data.</text>
</comment>
<evidence type="ECO:0000256" key="4">
    <source>
        <dbReference type="ARBA" id="ARBA00032089"/>
    </source>
</evidence>
<evidence type="ECO:0000256" key="3">
    <source>
        <dbReference type="ARBA" id="ARBA00022960"/>
    </source>
</evidence>
<keyword evidence="8" id="KW-1185">Reference proteome</keyword>
<dbReference type="RefSeq" id="WP_387964893.1">
    <property type="nucleotide sequence ID" value="NZ_JBHSGP010000014.1"/>
</dbReference>
<evidence type="ECO:0000313" key="8">
    <source>
        <dbReference type="Proteomes" id="UP001595953"/>
    </source>
</evidence>
<dbReference type="Gene3D" id="2.40.10.350">
    <property type="entry name" value="Rod shape-determining protein MreC, domain 2"/>
    <property type="match status" value="1"/>
</dbReference>
<dbReference type="PIRSF" id="PIRSF038471">
    <property type="entry name" value="MreC"/>
    <property type="match status" value="1"/>
</dbReference>
<dbReference type="PANTHER" id="PTHR34138">
    <property type="entry name" value="CELL SHAPE-DETERMINING PROTEIN MREC"/>
    <property type="match status" value="1"/>
</dbReference>
<comment type="function">
    <text evidence="5">Involved in formation and maintenance of cell shape.</text>
</comment>
<evidence type="ECO:0000259" key="6">
    <source>
        <dbReference type="Pfam" id="PF04085"/>
    </source>
</evidence>
<dbReference type="InterPro" id="IPR042177">
    <property type="entry name" value="Cell/Rod_1"/>
</dbReference>
<evidence type="ECO:0000256" key="1">
    <source>
        <dbReference type="ARBA" id="ARBA00009369"/>
    </source>
</evidence>